<keyword evidence="8" id="KW-1185">Reference proteome</keyword>
<protein>
    <submittedName>
        <fullName evidence="7">ABC transporter permease</fullName>
    </submittedName>
</protein>
<dbReference type="Pfam" id="PF12698">
    <property type="entry name" value="ABC2_membrane_3"/>
    <property type="match status" value="1"/>
</dbReference>
<feature type="domain" description="ABC-2 type transporter transmembrane" evidence="6">
    <location>
        <begin position="26"/>
        <end position="370"/>
    </location>
</feature>
<sequence length="397" mass="41675">MTTMNPTVTTIGLIAGREITTRVREKSFLISTAVLMVVIVAGTIVWSIFAGKESSETIGMVGGDPALSAVLEQTGEATGTTVRVKLLPDTAAAQQQVRDGDVDAAVLVADGPRYTLLSEKELGSTLDGVLRSGLAQYQLATSLAERGVDVADLTAPAIDTTYLEQVEADTEQRLSVALIGSMLLMMAIMTGGLMVAVGVVEEKTSRIVEILLSTVRPLHLLWGKILGIGVISLGQVVVLGATALIASTATGLLTVAGTAVSMFVAVIAWFLLGFLFFAALYAAVGAMVSRQEELNGAASPLTMLAILVLYSGIFGIQALDSTWIQVLSWIPPFSAILMPMRLAVGDASAMTMGLSFLVMIAVCAVVIWVSSRIYSRSVLRTGSRTSWSEVAGMVAGR</sequence>
<dbReference type="InterPro" id="IPR013525">
    <property type="entry name" value="ABC2_TM"/>
</dbReference>
<gene>
    <name evidence="7" type="ORF">GCM10023217_02590</name>
</gene>
<comment type="caution">
    <text evidence="7">The sequence shown here is derived from an EMBL/GenBank/DDBJ whole genome shotgun (WGS) entry which is preliminary data.</text>
</comment>
<comment type="subcellular location">
    <subcellularLocation>
        <location evidence="1">Membrane</location>
        <topology evidence="1">Multi-pass membrane protein</topology>
    </subcellularLocation>
</comment>
<accession>A0ABP8YUZ8</accession>
<feature type="transmembrane region" description="Helical" evidence="5">
    <location>
        <begin position="27"/>
        <end position="49"/>
    </location>
</feature>
<evidence type="ECO:0000313" key="8">
    <source>
        <dbReference type="Proteomes" id="UP001500822"/>
    </source>
</evidence>
<feature type="transmembrane region" description="Helical" evidence="5">
    <location>
        <begin position="176"/>
        <end position="200"/>
    </location>
</feature>
<dbReference type="EMBL" id="BAABIE010000001">
    <property type="protein sequence ID" value="GAA4738553.1"/>
    <property type="molecule type" value="Genomic_DNA"/>
</dbReference>
<feature type="transmembrane region" description="Helical" evidence="5">
    <location>
        <begin position="221"/>
        <end position="247"/>
    </location>
</feature>
<evidence type="ECO:0000256" key="5">
    <source>
        <dbReference type="SAM" id="Phobius"/>
    </source>
</evidence>
<reference evidence="8" key="1">
    <citation type="journal article" date="2019" name="Int. J. Syst. Evol. Microbiol.">
        <title>The Global Catalogue of Microorganisms (GCM) 10K type strain sequencing project: providing services to taxonomists for standard genome sequencing and annotation.</title>
        <authorList>
            <consortium name="The Broad Institute Genomics Platform"/>
            <consortium name="The Broad Institute Genome Sequencing Center for Infectious Disease"/>
            <person name="Wu L."/>
            <person name="Ma J."/>
        </authorList>
    </citation>
    <scope>NUCLEOTIDE SEQUENCE [LARGE SCALE GENOMIC DNA]</scope>
    <source>
        <strain evidence="8">JCM 18077</strain>
    </source>
</reference>
<evidence type="ECO:0000313" key="7">
    <source>
        <dbReference type="EMBL" id="GAA4738553.1"/>
    </source>
</evidence>
<evidence type="ECO:0000256" key="4">
    <source>
        <dbReference type="ARBA" id="ARBA00023136"/>
    </source>
</evidence>
<proteinExistence type="predicted"/>
<dbReference type="Proteomes" id="UP001500822">
    <property type="component" value="Unassembled WGS sequence"/>
</dbReference>
<keyword evidence="4 5" id="KW-0472">Membrane</keyword>
<feature type="transmembrane region" description="Helical" evidence="5">
    <location>
        <begin position="296"/>
        <end position="319"/>
    </location>
</feature>
<feature type="transmembrane region" description="Helical" evidence="5">
    <location>
        <begin position="259"/>
        <end position="284"/>
    </location>
</feature>
<name>A0ABP8YUZ8_9ACTN</name>
<dbReference type="PANTHER" id="PTHR43471:SF3">
    <property type="entry name" value="ABC TRANSPORTER PERMEASE PROTEIN NATB"/>
    <property type="match status" value="1"/>
</dbReference>
<evidence type="ECO:0000256" key="3">
    <source>
        <dbReference type="ARBA" id="ARBA00022989"/>
    </source>
</evidence>
<evidence type="ECO:0000256" key="1">
    <source>
        <dbReference type="ARBA" id="ARBA00004141"/>
    </source>
</evidence>
<keyword evidence="3 5" id="KW-1133">Transmembrane helix</keyword>
<dbReference type="PANTHER" id="PTHR43471">
    <property type="entry name" value="ABC TRANSPORTER PERMEASE"/>
    <property type="match status" value="1"/>
</dbReference>
<evidence type="ECO:0000259" key="6">
    <source>
        <dbReference type="Pfam" id="PF12698"/>
    </source>
</evidence>
<feature type="transmembrane region" description="Helical" evidence="5">
    <location>
        <begin position="347"/>
        <end position="370"/>
    </location>
</feature>
<evidence type="ECO:0000256" key="2">
    <source>
        <dbReference type="ARBA" id="ARBA00022692"/>
    </source>
</evidence>
<organism evidence="7 8">
    <name type="scientific">Gordonia alkaliphila</name>
    <dbReference type="NCBI Taxonomy" id="1053547"/>
    <lineage>
        <taxon>Bacteria</taxon>
        <taxon>Bacillati</taxon>
        <taxon>Actinomycetota</taxon>
        <taxon>Actinomycetes</taxon>
        <taxon>Mycobacteriales</taxon>
        <taxon>Gordoniaceae</taxon>
        <taxon>Gordonia</taxon>
    </lineage>
</organism>
<keyword evidence="2 5" id="KW-0812">Transmembrane</keyword>